<evidence type="ECO:0000313" key="2">
    <source>
        <dbReference type="Proteomes" id="UP000026962"/>
    </source>
</evidence>
<dbReference type="HOGENOM" id="CLU_2964954_0_0_1"/>
<evidence type="ECO:0000313" key="1">
    <source>
        <dbReference type="EnsemblPlants" id="OPUNC01G29670.7"/>
    </source>
</evidence>
<proteinExistence type="predicted"/>
<dbReference type="EnsemblPlants" id="OPUNC01G29670.7">
    <property type="protein sequence ID" value="OPUNC01G29670.7"/>
    <property type="gene ID" value="OPUNC01G29670"/>
</dbReference>
<organism evidence="1">
    <name type="scientific">Oryza punctata</name>
    <name type="common">Red rice</name>
    <dbReference type="NCBI Taxonomy" id="4537"/>
    <lineage>
        <taxon>Eukaryota</taxon>
        <taxon>Viridiplantae</taxon>
        <taxon>Streptophyta</taxon>
        <taxon>Embryophyta</taxon>
        <taxon>Tracheophyta</taxon>
        <taxon>Spermatophyta</taxon>
        <taxon>Magnoliopsida</taxon>
        <taxon>Liliopsida</taxon>
        <taxon>Poales</taxon>
        <taxon>Poaceae</taxon>
        <taxon>BOP clade</taxon>
        <taxon>Oryzoideae</taxon>
        <taxon>Oryzeae</taxon>
        <taxon>Oryzinae</taxon>
        <taxon>Oryza</taxon>
    </lineage>
</organism>
<dbReference type="Proteomes" id="UP000026962">
    <property type="component" value="Chromosome 1"/>
</dbReference>
<reference evidence="1" key="1">
    <citation type="submission" date="2015-04" db="UniProtKB">
        <authorList>
            <consortium name="EnsemblPlants"/>
        </authorList>
    </citation>
    <scope>IDENTIFICATION</scope>
</reference>
<dbReference type="AlphaFoldDB" id="A0A0E0JNM0"/>
<keyword evidence="2" id="KW-1185">Reference proteome</keyword>
<dbReference type="Gramene" id="OPUNC01G29670.7">
    <property type="protein sequence ID" value="OPUNC01G29670.7"/>
    <property type="gene ID" value="OPUNC01G29670"/>
</dbReference>
<sequence length="59" mass="7077">MKLAFPDWDEDIPNWVFEFPSAIPALNNRINEIFERNFYPTCCHSRTKKLFYRTSSFTA</sequence>
<protein>
    <submittedName>
        <fullName evidence="1">Uncharacterized protein</fullName>
    </submittedName>
</protein>
<reference evidence="1" key="2">
    <citation type="submission" date="2018-05" db="EMBL/GenBank/DDBJ databases">
        <title>OpunRS2 (Oryza punctata Reference Sequence Version 2).</title>
        <authorList>
            <person name="Zhang J."/>
            <person name="Kudrna D."/>
            <person name="Lee S."/>
            <person name="Talag J."/>
            <person name="Welchert J."/>
            <person name="Wing R.A."/>
        </authorList>
    </citation>
    <scope>NUCLEOTIDE SEQUENCE [LARGE SCALE GENOMIC DNA]</scope>
</reference>
<accession>A0A0E0JNM0</accession>
<name>A0A0E0JNM0_ORYPU</name>